<dbReference type="InterPro" id="IPR002934">
    <property type="entry name" value="Polymerase_NTP_transf_dom"/>
</dbReference>
<evidence type="ECO:0000313" key="2">
    <source>
        <dbReference type="EMBL" id="PIY31949.1"/>
    </source>
</evidence>
<dbReference type="EMBL" id="PFKO01000280">
    <property type="protein sequence ID" value="PIY31949.1"/>
    <property type="molecule type" value="Genomic_DNA"/>
</dbReference>
<name>A0A2M7PMX5_9BACT</name>
<protein>
    <submittedName>
        <fullName evidence="2">Nucleotidyltransferase domain-containing protein</fullName>
    </submittedName>
</protein>
<dbReference type="Proteomes" id="UP000230646">
    <property type="component" value="Unassembled WGS sequence"/>
</dbReference>
<gene>
    <name evidence="2" type="ORF">COZ07_07415</name>
</gene>
<dbReference type="SUPFAM" id="SSF81301">
    <property type="entry name" value="Nucleotidyltransferase"/>
    <property type="match status" value="1"/>
</dbReference>
<dbReference type="CDD" id="cd05403">
    <property type="entry name" value="NT_KNTase_like"/>
    <property type="match status" value="1"/>
</dbReference>
<dbReference type="GO" id="GO:0016779">
    <property type="term" value="F:nucleotidyltransferase activity"/>
    <property type="evidence" value="ECO:0007669"/>
    <property type="project" value="InterPro"/>
</dbReference>
<evidence type="ECO:0000259" key="1">
    <source>
        <dbReference type="Pfam" id="PF01909"/>
    </source>
</evidence>
<organism evidence="2 3">
    <name type="scientific">Candidatus Infernicultor aquiphilus</name>
    <dbReference type="NCBI Taxonomy" id="1805029"/>
    <lineage>
        <taxon>Bacteria</taxon>
        <taxon>Pseudomonadati</taxon>
        <taxon>Atribacterota</taxon>
        <taxon>Candidatus Phoenicimicrobiia</taxon>
        <taxon>Candidatus Pheonicimicrobiales</taxon>
        <taxon>Candidatus Phoenicimicrobiaceae</taxon>
        <taxon>Candidatus Infernicultor</taxon>
    </lineage>
</organism>
<keyword evidence="2" id="KW-0808">Transferase</keyword>
<evidence type="ECO:0000313" key="3">
    <source>
        <dbReference type="Proteomes" id="UP000230646"/>
    </source>
</evidence>
<dbReference type="InterPro" id="IPR052548">
    <property type="entry name" value="Type_VII_TA_antitoxin"/>
</dbReference>
<dbReference type="Pfam" id="PF01909">
    <property type="entry name" value="NTP_transf_2"/>
    <property type="match status" value="1"/>
</dbReference>
<sequence>MIKENVGNLLKEMLQEVDYKEIILFGSRARGDYSEKSDHDILIVMKNNLTIREKMELSSILRKKLAKEGIDADFIIKSKKEINYYKTKIGNVVREVLKEGIRL</sequence>
<reference evidence="2 3" key="1">
    <citation type="submission" date="2017-09" db="EMBL/GenBank/DDBJ databases">
        <title>Depth-based differentiation of microbial function through sediment-hosted aquifers and enrichment of novel symbionts in the deep terrestrial subsurface.</title>
        <authorList>
            <person name="Probst A.J."/>
            <person name="Ladd B."/>
            <person name="Jarett J.K."/>
            <person name="Geller-Mcgrath D.E."/>
            <person name="Sieber C.M."/>
            <person name="Emerson J.B."/>
            <person name="Anantharaman K."/>
            <person name="Thomas B.C."/>
            <person name="Malmstrom R."/>
            <person name="Stieglmeier M."/>
            <person name="Klingl A."/>
            <person name="Woyke T."/>
            <person name="Ryan C.M."/>
            <person name="Banfield J.F."/>
        </authorList>
    </citation>
    <scope>NUCLEOTIDE SEQUENCE [LARGE SCALE GENOMIC DNA]</scope>
    <source>
        <strain evidence="2">CG_4_10_14_3_um_filter_34_13</strain>
    </source>
</reference>
<dbReference type="RefSeq" id="WP_406607968.1">
    <property type="nucleotide sequence ID" value="NZ_PFKO01000280.1"/>
</dbReference>
<comment type="caution">
    <text evidence="2">The sequence shown here is derived from an EMBL/GenBank/DDBJ whole genome shotgun (WGS) entry which is preliminary data.</text>
</comment>
<dbReference type="Gene3D" id="3.30.460.10">
    <property type="entry name" value="Beta Polymerase, domain 2"/>
    <property type="match status" value="1"/>
</dbReference>
<dbReference type="PANTHER" id="PTHR33933:SF3">
    <property type="entry name" value="PROTEIN ADENYLYLTRANSFERASE MJ0604-RELATED"/>
    <property type="match status" value="1"/>
</dbReference>
<feature type="domain" description="Polymerase nucleotidyl transferase" evidence="1">
    <location>
        <begin position="8"/>
        <end position="95"/>
    </location>
</feature>
<dbReference type="InterPro" id="IPR043519">
    <property type="entry name" value="NT_sf"/>
</dbReference>
<dbReference type="AlphaFoldDB" id="A0A2M7PMX5"/>
<dbReference type="PANTHER" id="PTHR33933">
    <property type="entry name" value="NUCLEOTIDYLTRANSFERASE"/>
    <property type="match status" value="1"/>
</dbReference>
<accession>A0A2M7PMX5</accession>
<proteinExistence type="predicted"/>